<name>A0A9P7Y7V5_9HELO</name>
<dbReference type="AlphaFoldDB" id="A0A9P7Y7V5"/>
<dbReference type="PANTHER" id="PTHR37049">
    <property type="entry name" value="PEPTIDASE S41 FAMILY PROTEIN"/>
    <property type="match status" value="1"/>
</dbReference>
<dbReference type="InterPro" id="IPR056186">
    <property type="entry name" value="PDZ_CPAF-rel"/>
</dbReference>
<dbReference type="GO" id="GO:0008236">
    <property type="term" value="F:serine-type peptidase activity"/>
    <property type="evidence" value="ECO:0007669"/>
    <property type="project" value="InterPro"/>
</dbReference>
<accession>A0A9P7Y7V5</accession>
<dbReference type="InterPro" id="IPR029045">
    <property type="entry name" value="ClpP/crotonase-like_dom_sf"/>
</dbReference>
<evidence type="ECO:0008006" key="6">
    <source>
        <dbReference type="Google" id="ProtNLM"/>
    </source>
</evidence>
<sequence>CLRSIPLDKTAAVAFIDWYKPWLQFHSTLGWLKNPPPSYQQPGVDLIAGLDAISSQVKDDKFGGEYEFELAIKSLLQQAHDGHLVLSLPILGVFFFKSPYSFLSLSPDGIKVPEVYFSSRISWLICMVADIKQSTNTTTKLPWTPSAVTLVNGQRPLDYFSAWGRNFTIGQIDPNGEWNGVFINSARANGKYLDSYRFTDTIPANFNVSLSFANGTSVSSKWTGGSTKSLIGIETPQDFYEQFIAPSDDEEEEEEEPEAPPPKQVTSWGTPYPTPVVAQQNLTTDGYFTGYFLNKSSIAVMSLPSFYFKTDESVKSFQTAVAEFLIKCKAAGMKKLVIDLQGNGGGRIISGFDLFKQIFPTLEPFGGSQYRATKGVDILGSTFANAIGNKTTQEGLIQLGGIYNYNVNLDIDNKQYTSWLANFGPISQGGDLVSNLVRIDLKNGSLSGGVKAPFSVSGYGDRKNIPAAMFAPQDVLLLTDGFCGSTCTIFAEEMHTQAGVKMVVVGGRPETGPMQGVTGVRGSQVASGMEFGVYINTAISLNKTANFKELPNTKITIPIHLKDSEAISLNSRNQIRKSKQDTPLQFVYQAAHCRIWYTAASISNYEVLWQNAADALWINTSLCVAGSTNHPSSAQNITTITAVPKNGNGTTTLNKPQAISGAAKVLYPRLRATVLMSVTVVVMAAFL</sequence>
<dbReference type="InterPro" id="IPR005151">
    <property type="entry name" value="Tail-specific_protease"/>
</dbReference>
<comment type="caution">
    <text evidence="4">The sequence shown here is derived from an EMBL/GenBank/DDBJ whole genome shotgun (WGS) entry which is preliminary data.</text>
</comment>
<feature type="compositionally biased region" description="Acidic residues" evidence="1">
    <location>
        <begin position="247"/>
        <end position="258"/>
    </location>
</feature>
<dbReference type="Pfam" id="PF23658">
    <property type="entry name" value="PDZ_CPAF_rel"/>
    <property type="match status" value="1"/>
</dbReference>
<feature type="non-terminal residue" evidence="4">
    <location>
        <position position="1"/>
    </location>
</feature>
<proteinExistence type="predicted"/>
<feature type="domain" description="Tail specific protease" evidence="2">
    <location>
        <begin position="298"/>
        <end position="517"/>
    </location>
</feature>
<dbReference type="GO" id="GO:0006508">
    <property type="term" value="P:proteolysis"/>
    <property type="evidence" value="ECO:0007669"/>
    <property type="project" value="InterPro"/>
</dbReference>
<protein>
    <recommendedName>
        <fullName evidence="6">Tail specific protease domain-containing protein</fullName>
    </recommendedName>
</protein>
<dbReference type="EMBL" id="MU251866">
    <property type="protein sequence ID" value="KAG9228754.1"/>
    <property type="molecule type" value="Genomic_DNA"/>
</dbReference>
<dbReference type="Proteomes" id="UP000824998">
    <property type="component" value="Unassembled WGS sequence"/>
</dbReference>
<evidence type="ECO:0000256" key="1">
    <source>
        <dbReference type="SAM" id="MobiDB-lite"/>
    </source>
</evidence>
<evidence type="ECO:0000259" key="2">
    <source>
        <dbReference type="Pfam" id="PF03572"/>
    </source>
</evidence>
<dbReference type="InterPro" id="IPR052766">
    <property type="entry name" value="S41A_metabolite_peptidase"/>
</dbReference>
<dbReference type="PANTHER" id="PTHR37049:SF5">
    <property type="entry name" value="TAIL SPECIFIC PROTEASE DOMAIN-CONTAINING PROTEIN"/>
    <property type="match status" value="1"/>
</dbReference>
<dbReference type="OrthoDB" id="3534988at2759"/>
<dbReference type="Gene3D" id="3.90.226.10">
    <property type="entry name" value="2-enoyl-CoA Hydratase, Chain A, domain 1"/>
    <property type="match status" value="1"/>
</dbReference>
<feature type="domain" description="CPAF-like PDZ" evidence="3">
    <location>
        <begin position="96"/>
        <end position="223"/>
    </location>
</feature>
<evidence type="ECO:0000313" key="4">
    <source>
        <dbReference type="EMBL" id="KAG9228754.1"/>
    </source>
</evidence>
<reference evidence="4" key="1">
    <citation type="journal article" date="2021" name="IMA Fungus">
        <title>Genomic characterization of three marine fungi, including Emericellopsis atlantica sp. nov. with signatures of a generalist lifestyle and marine biomass degradation.</title>
        <authorList>
            <person name="Hagestad O.C."/>
            <person name="Hou L."/>
            <person name="Andersen J.H."/>
            <person name="Hansen E.H."/>
            <person name="Altermark B."/>
            <person name="Li C."/>
            <person name="Kuhnert E."/>
            <person name="Cox R.J."/>
            <person name="Crous P.W."/>
            <person name="Spatafora J.W."/>
            <person name="Lail K."/>
            <person name="Amirebrahimi M."/>
            <person name="Lipzen A."/>
            <person name="Pangilinan J."/>
            <person name="Andreopoulos W."/>
            <person name="Hayes R.D."/>
            <person name="Ng V."/>
            <person name="Grigoriev I.V."/>
            <person name="Jackson S.A."/>
            <person name="Sutton T.D.S."/>
            <person name="Dobson A.D.W."/>
            <person name="Rama T."/>
        </authorList>
    </citation>
    <scope>NUCLEOTIDE SEQUENCE</scope>
    <source>
        <strain evidence="4">TRa018bII</strain>
    </source>
</reference>
<evidence type="ECO:0000313" key="5">
    <source>
        <dbReference type="Proteomes" id="UP000824998"/>
    </source>
</evidence>
<evidence type="ECO:0000259" key="3">
    <source>
        <dbReference type="Pfam" id="PF23658"/>
    </source>
</evidence>
<gene>
    <name evidence="4" type="ORF">BJ875DRAFT_525594</name>
</gene>
<dbReference type="SUPFAM" id="SSF52096">
    <property type="entry name" value="ClpP/crotonase"/>
    <property type="match status" value="1"/>
</dbReference>
<dbReference type="Pfam" id="PF03572">
    <property type="entry name" value="Peptidase_S41"/>
    <property type="match status" value="1"/>
</dbReference>
<feature type="region of interest" description="Disordered" evidence="1">
    <location>
        <begin position="247"/>
        <end position="270"/>
    </location>
</feature>
<organism evidence="4 5">
    <name type="scientific">Amylocarpus encephaloides</name>
    <dbReference type="NCBI Taxonomy" id="45428"/>
    <lineage>
        <taxon>Eukaryota</taxon>
        <taxon>Fungi</taxon>
        <taxon>Dikarya</taxon>
        <taxon>Ascomycota</taxon>
        <taxon>Pezizomycotina</taxon>
        <taxon>Leotiomycetes</taxon>
        <taxon>Helotiales</taxon>
        <taxon>Helotiales incertae sedis</taxon>
        <taxon>Amylocarpus</taxon>
    </lineage>
</organism>
<keyword evidence="5" id="KW-1185">Reference proteome</keyword>